<sequence>MPACRTAAISSSNKLTTRPYLLTLLDLLNRSLECWTKRCCPKSWIKRGCRINCRQCRWIVGWSLIKIRKRRVWIMENRWLLIAS</sequence>
<reference evidence="1" key="1">
    <citation type="submission" date="2023-11" db="EMBL/GenBank/DDBJ databases">
        <authorList>
            <person name="Poullet M."/>
        </authorList>
    </citation>
    <scope>NUCLEOTIDE SEQUENCE</scope>
    <source>
        <strain evidence="1">E1834</strain>
    </source>
</reference>
<keyword evidence="2" id="KW-1185">Reference proteome</keyword>
<organism evidence="1 2">
    <name type="scientific">Meloidogyne enterolobii</name>
    <name type="common">Root-knot nematode worm</name>
    <name type="synonym">Meloidogyne mayaguensis</name>
    <dbReference type="NCBI Taxonomy" id="390850"/>
    <lineage>
        <taxon>Eukaryota</taxon>
        <taxon>Metazoa</taxon>
        <taxon>Ecdysozoa</taxon>
        <taxon>Nematoda</taxon>
        <taxon>Chromadorea</taxon>
        <taxon>Rhabditida</taxon>
        <taxon>Tylenchina</taxon>
        <taxon>Tylenchomorpha</taxon>
        <taxon>Tylenchoidea</taxon>
        <taxon>Meloidogynidae</taxon>
        <taxon>Meloidogyninae</taxon>
        <taxon>Meloidogyne</taxon>
    </lineage>
</organism>
<dbReference type="EMBL" id="CAVMJV010000004">
    <property type="protein sequence ID" value="CAK5022429.1"/>
    <property type="molecule type" value="Genomic_DNA"/>
</dbReference>
<proteinExistence type="predicted"/>
<accession>A0ACB0XY28</accession>
<comment type="caution">
    <text evidence="1">The sequence shown here is derived from an EMBL/GenBank/DDBJ whole genome shotgun (WGS) entry which is preliminary data.</text>
</comment>
<name>A0ACB0XY28_MELEN</name>
<dbReference type="Proteomes" id="UP001497535">
    <property type="component" value="Unassembled WGS sequence"/>
</dbReference>
<evidence type="ECO:0000313" key="1">
    <source>
        <dbReference type="EMBL" id="CAK5022429.1"/>
    </source>
</evidence>
<protein>
    <submittedName>
        <fullName evidence="1">Uncharacterized protein</fullName>
    </submittedName>
</protein>
<gene>
    <name evidence="1" type="ORF">MENTE1834_LOCUS4902</name>
</gene>
<evidence type="ECO:0000313" key="2">
    <source>
        <dbReference type="Proteomes" id="UP001497535"/>
    </source>
</evidence>